<dbReference type="Gene3D" id="2.60.120.560">
    <property type="entry name" value="Exo-inulinase, domain 1"/>
    <property type="match status" value="1"/>
</dbReference>
<dbReference type="PANTHER" id="PTHR43101">
    <property type="entry name" value="BETA-FRUCTOSIDASE"/>
    <property type="match status" value="1"/>
</dbReference>
<keyword evidence="3" id="KW-0378">Hydrolase</keyword>
<sequence length="488" mass="56878">MINKLFFQPDDGWTGDPIPFFNEEDGRFYLFYLHDQRRTPRTAYKTSWNLAVSSDLVNWEDMGTVLFPGESTDVDLCCYTGSVIRGKDGIYHMFYTAQNPDSPRYCISGKPVQYIVHAVSTDLLHWEKHLESAFTSPAANYEPFDWRDPHVFLDPDTGQYCMLLAARRKNSSFRKGGLTLICRSDNLSAWSAPEPFYSPEMFYTHECPDIFYFNGWWYLLFSTFTQRFATHYRMSRSLNGPWLIPDQDTFDARGLYAVKTAACRNRRFCFGWIPTKENNSDFGHWQWGGTLAVHELIQDQDGTLHVKMPEEYLEVCTKEKCLPRPHLVPDGSAADGRNILLSAQETRYLMFTDMPKRGILTLDLLPSEHILDFGLFLHADRSAENGYYFRFEPLHNRVVYDYWPRNPLTSEQHRLNGDIPFQSGFERWLSTSNLSYLHLEVICYETLMVLYVNGKTALSVRIGAPQDYWGFFATRGTLRVQNIMWHKF</sequence>
<dbReference type="PANTHER" id="PTHR43101:SF1">
    <property type="entry name" value="BETA-FRUCTOSIDASE"/>
    <property type="match status" value="1"/>
</dbReference>
<dbReference type="Pfam" id="PF00251">
    <property type="entry name" value="Glyco_hydro_32N"/>
    <property type="match status" value="1"/>
</dbReference>
<evidence type="ECO:0000256" key="4">
    <source>
        <dbReference type="ARBA" id="ARBA00023295"/>
    </source>
</evidence>
<accession>A0A9D2QCK8</accession>
<dbReference type="GO" id="GO:0004564">
    <property type="term" value="F:beta-fructofuranosidase activity"/>
    <property type="evidence" value="ECO:0007669"/>
    <property type="project" value="UniProtKB-EC"/>
</dbReference>
<dbReference type="GO" id="GO:0005975">
    <property type="term" value="P:carbohydrate metabolic process"/>
    <property type="evidence" value="ECO:0007669"/>
    <property type="project" value="InterPro"/>
</dbReference>
<dbReference type="InterPro" id="IPR001362">
    <property type="entry name" value="Glyco_hydro_32"/>
</dbReference>
<dbReference type="EC" id="3.2.1.26" evidence="2"/>
<reference evidence="6" key="2">
    <citation type="submission" date="2021-04" db="EMBL/GenBank/DDBJ databases">
        <authorList>
            <person name="Gilroy R."/>
        </authorList>
    </citation>
    <scope>NUCLEOTIDE SEQUENCE</scope>
    <source>
        <strain evidence="6">CHK196-7946</strain>
    </source>
</reference>
<comment type="similarity">
    <text evidence="1">Belongs to the glycosyl hydrolase 32 family.</text>
</comment>
<dbReference type="CDD" id="cd08995">
    <property type="entry name" value="GH32_EcAec43-like"/>
    <property type="match status" value="1"/>
</dbReference>
<protein>
    <recommendedName>
        <fullName evidence="2">beta-fructofuranosidase</fullName>
        <ecNumber evidence="2">3.2.1.26</ecNumber>
    </recommendedName>
</protein>
<feature type="domain" description="Glycosyl hydrolase family 32 N-terminal" evidence="5">
    <location>
        <begin position="7"/>
        <end position="294"/>
    </location>
</feature>
<evidence type="ECO:0000256" key="3">
    <source>
        <dbReference type="ARBA" id="ARBA00022801"/>
    </source>
</evidence>
<gene>
    <name evidence="6" type="ORF">H9697_11745</name>
</gene>
<dbReference type="AlphaFoldDB" id="A0A9D2QCK8"/>
<dbReference type="InterPro" id="IPR013148">
    <property type="entry name" value="Glyco_hydro_32_N"/>
</dbReference>
<dbReference type="SUPFAM" id="SSF75005">
    <property type="entry name" value="Arabinanase/levansucrase/invertase"/>
    <property type="match status" value="1"/>
</dbReference>
<evidence type="ECO:0000256" key="1">
    <source>
        <dbReference type="ARBA" id="ARBA00009902"/>
    </source>
</evidence>
<dbReference type="Proteomes" id="UP000823902">
    <property type="component" value="Unassembled WGS sequence"/>
</dbReference>
<dbReference type="InterPro" id="IPR023296">
    <property type="entry name" value="Glyco_hydro_beta-prop_sf"/>
</dbReference>
<dbReference type="SMART" id="SM00640">
    <property type="entry name" value="Glyco_32"/>
    <property type="match status" value="1"/>
</dbReference>
<reference evidence="6" key="1">
    <citation type="journal article" date="2021" name="PeerJ">
        <title>Extensive microbial diversity within the chicken gut microbiome revealed by metagenomics and culture.</title>
        <authorList>
            <person name="Gilroy R."/>
            <person name="Ravi A."/>
            <person name="Getino M."/>
            <person name="Pursley I."/>
            <person name="Horton D.L."/>
            <person name="Alikhan N.F."/>
            <person name="Baker D."/>
            <person name="Gharbi K."/>
            <person name="Hall N."/>
            <person name="Watson M."/>
            <person name="Adriaenssens E.M."/>
            <person name="Foster-Nyarko E."/>
            <person name="Jarju S."/>
            <person name="Secka A."/>
            <person name="Antonio M."/>
            <person name="Oren A."/>
            <person name="Chaudhuri R.R."/>
            <person name="La Ragione R."/>
            <person name="Hildebrand F."/>
            <person name="Pallen M.J."/>
        </authorList>
    </citation>
    <scope>NUCLEOTIDE SEQUENCE</scope>
    <source>
        <strain evidence="6">CHK196-7946</strain>
    </source>
</reference>
<name>A0A9D2QCK8_9FIRM</name>
<dbReference type="Gene3D" id="2.115.10.20">
    <property type="entry name" value="Glycosyl hydrolase domain, family 43"/>
    <property type="match status" value="1"/>
</dbReference>
<proteinExistence type="inferred from homology"/>
<evidence type="ECO:0000313" key="7">
    <source>
        <dbReference type="Proteomes" id="UP000823902"/>
    </source>
</evidence>
<evidence type="ECO:0000313" key="6">
    <source>
        <dbReference type="EMBL" id="HJC75591.1"/>
    </source>
</evidence>
<dbReference type="EMBL" id="DWVY01000058">
    <property type="protein sequence ID" value="HJC75591.1"/>
    <property type="molecule type" value="Genomic_DNA"/>
</dbReference>
<comment type="caution">
    <text evidence="6">The sequence shown here is derived from an EMBL/GenBank/DDBJ whole genome shotgun (WGS) entry which is preliminary data.</text>
</comment>
<evidence type="ECO:0000256" key="2">
    <source>
        <dbReference type="ARBA" id="ARBA00012758"/>
    </source>
</evidence>
<keyword evidence="4" id="KW-0326">Glycosidase</keyword>
<evidence type="ECO:0000259" key="5">
    <source>
        <dbReference type="Pfam" id="PF00251"/>
    </source>
</evidence>
<organism evidence="6 7">
    <name type="scientific">Candidatus Mediterraneibacter faecavium</name>
    <dbReference type="NCBI Taxonomy" id="2838668"/>
    <lineage>
        <taxon>Bacteria</taxon>
        <taxon>Bacillati</taxon>
        <taxon>Bacillota</taxon>
        <taxon>Clostridia</taxon>
        <taxon>Lachnospirales</taxon>
        <taxon>Lachnospiraceae</taxon>
        <taxon>Mediterraneibacter</taxon>
    </lineage>
</organism>
<dbReference type="InterPro" id="IPR051214">
    <property type="entry name" value="GH32_Enzymes"/>
</dbReference>